<evidence type="ECO:0000313" key="5">
    <source>
        <dbReference type="Proteomes" id="UP001055111"/>
    </source>
</evidence>
<keyword evidence="2" id="KW-0732">Signal</keyword>
<dbReference type="RefSeq" id="WP_238218179.1">
    <property type="nucleotide sequence ID" value="NZ_BPUS01000040.1"/>
</dbReference>
<comment type="caution">
    <text evidence="4">The sequence shown here is derived from an EMBL/GenBank/DDBJ whole genome shotgun (WGS) entry which is preliminary data.</text>
</comment>
<evidence type="ECO:0000256" key="2">
    <source>
        <dbReference type="SAM" id="SignalP"/>
    </source>
</evidence>
<dbReference type="SUPFAM" id="SSF55797">
    <property type="entry name" value="PR-1-like"/>
    <property type="match status" value="1"/>
</dbReference>
<accession>A0AA37IJS9</accession>
<feature type="domain" description="SCP" evidence="3">
    <location>
        <begin position="68"/>
        <end position="154"/>
    </location>
</feature>
<dbReference type="AlphaFoldDB" id="A0AA37IJS9"/>
<protein>
    <submittedName>
        <fullName evidence="4">CAP domain-containing protein</fullName>
    </submittedName>
</protein>
<proteinExistence type="predicted"/>
<dbReference type="Proteomes" id="UP001055111">
    <property type="component" value="Unassembled WGS sequence"/>
</dbReference>
<reference evidence="4" key="1">
    <citation type="submission" date="2022-09" db="EMBL/GenBank/DDBJ databases">
        <title>Isolation and characterization of 3-chlorobenzoate degrading bacteria from soils in Shizuoka.</title>
        <authorList>
            <person name="Ifat A."/>
            <person name="Ogawa N."/>
            <person name="Kimbara K."/>
            <person name="Moriuchi R."/>
            <person name="Dohra H."/>
            <person name="Shintani M."/>
        </authorList>
    </citation>
    <scope>NUCLEOTIDE SEQUENCE</scope>
    <source>
        <strain evidence="4">19CS4-2</strain>
    </source>
</reference>
<evidence type="ECO:0000256" key="1">
    <source>
        <dbReference type="SAM" id="MobiDB-lite"/>
    </source>
</evidence>
<feature type="signal peptide" evidence="2">
    <location>
        <begin position="1"/>
        <end position="21"/>
    </location>
</feature>
<feature type="chain" id="PRO_5041352214" evidence="2">
    <location>
        <begin position="22"/>
        <end position="330"/>
    </location>
</feature>
<dbReference type="Pfam" id="PF00188">
    <property type="entry name" value="CAP"/>
    <property type="match status" value="1"/>
</dbReference>
<sequence>MTIQKSFKLSMAAIAASLLVAACGGGGGSSDASPAAPASGASTPATPTNPANLTTPQYPADSFHLAAFNLLNQHRQQCGFPALQENTALDQATAAHAQYLASNNVITDTEVLGNPGFTGATFVDRASHFGYTANNGSIGVSGGYYTNATLTEVDYGQRAVYEFESGVYHISIAASPANTVGIGKVATTYNGFPQEQFSLHLTNFQQVTANAPLTFPCQGTTGVAYTSAGEIPTPPATSGNWGTPVAVAGNATDTIVMQTGTMTDASGHVIALQVLDSAKDPNKLLLPYQGVAYPTTPLSPNSQYTVSLTGTINGVAFSRTFSFTTGNIVG</sequence>
<dbReference type="InterPro" id="IPR035940">
    <property type="entry name" value="CAP_sf"/>
</dbReference>
<organism evidence="4 5">
    <name type="scientific">Caballeronia novacaledonica</name>
    <dbReference type="NCBI Taxonomy" id="1544861"/>
    <lineage>
        <taxon>Bacteria</taxon>
        <taxon>Pseudomonadati</taxon>
        <taxon>Pseudomonadota</taxon>
        <taxon>Betaproteobacteria</taxon>
        <taxon>Burkholderiales</taxon>
        <taxon>Burkholderiaceae</taxon>
        <taxon>Caballeronia</taxon>
    </lineage>
</organism>
<gene>
    <name evidence="4" type="ORF">CBA19CS42_38620</name>
</gene>
<dbReference type="Gene3D" id="3.40.33.10">
    <property type="entry name" value="CAP"/>
    <property type="match status" value="1"/>
</dbReference>
<evidence type="ECO:0000259" key="3">
    <source>
        <dbReference type="Pfam" id="PF00188"/>
    </source>
</evidence>
<dbReference type="EMBL" id="BPUS01000040">
    <property type="protein sequence ID" value="GJH30562.1"/>
    <property type="molecule type" value="Genomic_DNA"/>
</dbReference>
<evidence type="ECO:0000313" key="4">
    <source>
        <dbReference type="EMBL" id="GJH30562.1"/>
    </source>
</evidence>
<dbReference type="InterPro" id="IPR014044">
    <property type="entry name" value="CAP_dom"/>
</dbReference>
<feature type="region of interest" description="Disordered" evidence="1">
    <location>
        <begin position="31"/>
        <end position="56"/>
    </location>
</feature>
<dbReference type="PROSITE" id="PS51257">
    <property type="entry name" value="PROKAR_LIPOPROTEIN"/>
    <property type="match status" value="1"/>
</dbReference>
<name>A0AA37IJS9_9BURK</name>